<dbReference type="InterPro" id="IPR036390">
    <property type="entry name" value="WH_DNA-bd_sf"/>
</dbReference>
<comment type="cofactor">
    <cofactor evidence="2">
        <name>Zn(2+)</name>
        <dbReference type="ChEBI" id="CHEBI:29105"/>
    </cofactor>
</comment>
<comment type="catalytic activity">
    <reaction evidence="15">
        <text>Couples ATP hydrolysis with the unwinding of duplex DNA by translocating in the 3'-5' direction.</text>
        <dbReference type="EC" id="5.6.2.4"/>
    </reaction>
</comment>
<keyword evidence="10" id="KW-0067">ATP-binding</keyword>
<evidence type="ECO:0000256" key="10">
    <source>
        <dbReference type="ARBA" id="ARBA00022840"/>
    </source>
</evidence>
<dbReference type="EMBL" id="JACRWE010000003">
    <property type="protein sequence ID" value="MBC5996924.1"/>
    <property type="molecule type" value="Genomic_DNA"/>
</dbReference>
<dbReference type="NCBIfam" id="TIGR01389">
    <property type="entry name" value="recQ"/>
    <property type="match status" value="1"/>
</dbReference>
<feature type="domain" description="HRDC" evidence="17">
    <location>
        <begin position="617"/>
        <end position="697"/>
    </location>
</feature>
<dbReference type="NCBIfam" id="TIGR00614">
    <property type="entry name" value="recQ_fam"/>
    <property type="match status" value="1"/>
</dbReference>
<keyword evidence="9" id="KW-0862">Zinc</keyword>
<dbReference type="PROSITE" id="PS51192">
    <property type="entry name" value="HELICASE_ATP_BIND_1"/>
    <property type="match status" value="1"/>
</dbReference>
<keyword evidence="21" id="KW-1185">Reference proteome</keyword>
<dbReference type="Gene3D" id="1.10.150.80">
    <property type="entry name" value="HRDC domain"/>
    <property type="match status" value="2"/>
</dbReference>
<dbReference type="InterPro" id="IPR044876">
    <property type="entry name" value="HRDC_dom_sf"/>
</dbReference>
<dbReference type="InterPro" id="IPR001650">
    <property type="entry name" value="Helicase_C-like"/>
</dbReference>
<dbReference type="SUPFAM" id="SSF47819">
    <property type="entry name" value="HRDC-like"/>
    <property type="match status" value="2"/>
</dbReference>
<dbReference type="GO" id="GO:0003678">
    <property type="term" value="F:DNA helicase activity"/>
    <property type="evidence" value="ECO:0007669"/>
    <property type="project" value="UniProtKB-EC"/>
</dbReference>
<evidence type="ECO:0000256" key="6">
    <source>
        <dbReference type="ARBA" id="ARBA00022763"/>
    </source>
</evidence>
<dbReference type="GO" id="GO:0016787">
    <property type="term" value="F:hydrolase activity"/>
    <property type="evidence" value="ECO:0007669"/>
    <property type="project" value="UniProtKB-KW"/>
</dbReference>
<dbReference type="CDD" id="cd17920">
    <property type="entry name" value="DEXHc_RecQ"/>
    <property type="match status" value="1"/>
</dbReference>
<dbReference type="SUPFAM" id="SSF46785">
    <property type="entry name" value="Winged helix' DNA-binding domain"/>
    <property type="match status" value="1"/>
</dbReference>
<keyword evidence="4" id="KW-0479">Metal-binding</keyword>
<dbReference type="EC" id="5.6.2.4" evidence="16"/>
<evidence type="ECO:0000259" key="18">
    <source>
        <dbReference type="PROSITE" id="PS51192"/>
    </source>
</evidence>
<keyword evidence="7 20" id="KW-0378">Hydrolase</keyword>
<evidence type="ECO:0000256" key="14">
    <source>
        <dbReference type="ARBA" id="ARBA00023235"/>
    </source>
</evidence>
<dbReference type="PROSITE" id="PS50967">
    <property type="entry name" value="HRDC"/>
    <property type="match status" value="2"/>
</dbReference>
<dbReference type="PANTHER" id="PTHR13710">
    <property type="entry name" value="DNA HELICASE RECQ FAMILY MEMBER"/>
    <property type="match status" value="1"/>
</dbReference>
<dbReference type="Pfam" id="PF00270">
    <property type="entry name" value="DEAD"/>
    <property type="match status" value="1"/>
</dbReference>
<evidence type="ECO:0000256" key="15">
    <source>
        <dbReference type="ARBA" id="ARBA00034617"/>
    </source>
</evidence>
<keyword evidence="11" id="KW-0238">DNA-binding</keyword>
<dbReference type="SMART" id="SM00487">
    <property type="entry name" value="DEXDc"/>
    <property type="match status" value="1"/>
</dbReference>
<organism evidence="20 21">
    <name type="scientific">Romboutsia faecis</name>
    <dbReference type="NCBI Taxonomy" id="2764597"/>
    <lineage>
        <taxon>Bacteria</taxon>
        <taxon>Bacillati</taxon>
        <taxon>Bacillota</taxon>
        <taxon>Clostridia</taxon>
        <taxon>Peptostreptococcales</taxon>
        <taxon>Peptostreptococcaceae</taxon>
        <taxon>Romboutsia</taxon>
    </lineage>
</organism>
<dbReference type="SMART" id="SM00490">
    <property type="entry name" value="HELICc"/>
    <property type="match status" value="1"/>
</dbReference>
<evidence type="ECO:0000313" key="20">
    <source>
        <dbReference type="EMBL" id="MBC5996924.1"/>
    </source>
</evidence>
<dbReference type="SUPFAM" id="SSF52540">
    <property type="entry name" value="P-loop containing nucleoside triphosphate hydrolases"/>
    <property type="match status" value="1"/>
</dbReference>
<dbReference type="Pfam" id="PF00570">
    <property type="entry name" value="HRDC"/>
    <property type="match status" value="2"/>
</dbReference>
<keyword evidence="6" id="KW-0227">DNA damage</keyword>
<gene>
    <name evidence="20" type="primary">recQ</name>
    <name evidence="20" type="ORF">H8923_09135</name>
</gene>
<dbReference type="InterPro" id="IPR011545">
    <property type="entry name" value="DEAD/DEAH_box_helicase_dom"/>
</dbReference>
<evidence type="ECO:0000256" key="2">
    <source>
        <dbReference type="ARBA" id="ARBA00001947"/>
    </source>
</evidence>
<feature type="domain" description="HRDC" evidence="17">
    <location>
        <begin position="518"/>
        <end position="598"/>
    </location>
</feature>
<dbReference type="SMART" id="SM00341">
    <property type="entry name" value="HRDC"/>
    <property type="match status" value="2"/>
</dbReference>
<evidence type="ECO:0000256" key="13">
    <source>
        <dbReference type="ARBA" id="ARBA00023204"/>
    </source>
</evidence>
<comment type="caution">
    <text evidence="20">The sequence shown here is derived from an EMBL/GenBank/DDBJ whole genome shotgun (WGS) entry which is preliminary data.</text>
</comment>
<dbReference type="Pfam" id="PF14493">
    <property type="entry name" value="HTH_40"/>
    <property type="match status" value="1"/>
</dbReference>
<evidence type="ECO:0000256" key="9">
    <source>
        <dbReference type="ARBA" id="ARBA00022833"/>
    </source>
</evidence>
<dbReference type="InterPro" id="IPR032284">
    <property type="entry name" value="RecQ_Zn-bd"/>
</dbReference>
<evidence type="ECO:0000256" key="7">
    <source>
        <dbReference type="ARBA" id="ARBA00022801"/>
    </source>
</evidence>
<evidence type="ECO:0000256" key="5">
    <source>
        <dbReference type="ARBA" id="ARBA00022741"/>
    </source>
</evidence>
<feature type="domain" description="Helicase C-terminal" evidence="19">
    <location>
        <begin position="219"/>
        <end position="369"/>
    </location>
</feature>
<dbReference type="Pfam" id="PF09382">
    <property type="entry name" value="RQC"/>
    <property type="match status" value="1"/>
</dbReference>
<keyword evidence="8 20" id="KW-0347">Helicase</keyword>
<keyword evidence="12" id="KW-0233">DNA recombination</keyword>
<evidence type="ECO:0000256" key="4">
    <source>
        <dbReference type="ARBA" id="ARBA00022723"/>
    </source>
</evidence>
<dbReference type="SMART" id="SM00956">
    <property type="entry name" value="RQC"/>
    <property type="match status" value="1"/>
</dbReference>
<dbReference type="CDD" id="cd18794">
    <property type="entry name" value="SF2_C_RecQ"/>
    <property type="match status" value="1"/>
</dbReference>
<dbReference type="InterPro" id="IPR010997">
    <property type="entry name" value="HRDC-like_sf"/>
</dbReference>
<protein>
    <recommendedName>
        <fullName evidence="16">DNA helicase RecQ</fullName>
        <ecNumber evidence="16">5.6.2.4</ecNumber>
    </recommendedName>
</protein>
<dbReference type="Proteomes" id="UP000609849">
    <property type="component" value="Unassembled WGS sequence"/>
</dbReference>
<accession>A0ABR7JPS8</accession>
<dbReference type="PROSITE" id="PS51194">
    <property type="entry name" value="HELICASE_CTER"/>
    <property type="match status" value="1"/>
</dbReference>
<dbReference type="InterPro" id="IPR014001">
    <property type="entry name" value="Helicase_ATP-bd"/>
</dbReference>
<comment type="similarity">
    <text evidence="3">Belongs to the helicase family. RecQ subfamily.</text>
</comment>
<dbReference type="Gene3D" id="1.10.10.10">
    <property type="entry name" value="Winged helix-like DNA-binding domain superfamily/Winged helix DNA-binding domain"/>
    <property type="match status" value="1"/>
</dbReference>
<dbReference type="RefSeq" id="WP_153971611.1">
    <property type="nucleotide sequence ID" value="NZ_JACRWE010000003.1"/>
</dbReference>
<keyword evidence="14" id="KW-0413">Isomerase</keyword>
<keyword evidence="13" id="KW-0234">DNA repair</keyword>
<dbReference type="InterPro" id="IPR036388">
    <property type="entry name" value="WH-like_DNA-bd_sf"/>
</dbReference>
<evidence type="ECO:0000313" key="21">
    <source>
        <dbReference type="Proteomes" id="UP000609849"/>
    </source>
</evidence>
<dbReference type="Gene3D" id="3.40.50.300">
    <property type="entry name" value="P-loop containing nucleotide triphosphate hydrolases"/>
    <property type="match status" value="2"/>
</dbReference>
<dbReference type="Pfam" id="PF00271">
    <property type="entry name" value="Helicase_C"/>
    <property type="match status" value="1"/>
</dbReference>
<comment type="cofactor">
    <cofactor evidence="1">
        <name>Mg(2+)</name>
        <dbReference type="ChEBI" id="CHEBI:18420"/>
    </cofactor>
</comment>
<sequence length="827" mass="95623">MSLKPLDILTKYYGYTNFRRGQEDIINSIINRNDVLAIMPTGGGKSICYQVPALLLDGITLVISPLISLMKDQVDALKTMGINATYINSSLSSSEFNEILENIKNNEYKIIYVAPERLDSYEFINLIKDKNVSQIAVDEAHCVSQWGHDFRISYTKIYSFIEKLLNRPVVTAFTATASQEVRKDIIASLRLLNPDIYITGFNRENLYINIVKSSSKNKYIIDYLENHKKENGIIYAATRKDVEKIYEGLYKRGYSVSKYHAGLSQEERKINQEDFINDKVNIIVATNAFGMGIDKPNIRWVIHYNMPQSIENYYQEIGRAGRDNQKSECILLFSPGDIHIQQYLIDISIDNNKRKLFQHEKLQQMKDLIYSNDCYRKSILSYFGETLLEECNNCSNCLTEGEIIDKTLDAQKVISCIYRMKKSYGVNIIVDVLIGSKNKKLLDFGFDELSTYGIMKEYSNENLKIFINTLVSHGYLELVKNIGYNGTYPTVKLNDLSMKVLKGEVEVKFKETIISKSLNTNDELYERLKSLRYEIASEEKIAPYMVFGDSVLKTMASIYATNKEDMLSISGVGEIKYEKYSNKFIKVIEQYILEKDIKKEEKINRDKNAKDEEFLFVKTDINLYKKLKELRDRYAKEEEVTSYRILGNNTLKEISGRYPRTTEQLNDISGIGPVKIEKYGQEILRLVEDHIIENNMNVNWNEKEKLKVVIDGESRKNNEIALDLLNQGKDINFVGEELETSISTILGYVYDYIKENQEIKFKLNLKAFYNDEEADLIINACNAFGEEKISIIKKNLPNYIRYESIRAVILEKYLEALENKKEICKLI</sequence>
<dbReference type="InterPro" id="IPR018982">
    <property type="entry name" value="RQC_domain"/>
</dbReference>
<evidence type="ECO:0000256" key="11">
    <source>
        <dbReference type="ARBA" id="ARBA00023125"/>
    </source>
</evidence>
<dbReference type="InterPro" id="IPR029491">
    <property type="entry name" value="Helicase_HTH"/>
</dbReference>
<dbReference type="Pfam" id="PF16124">
    <property type="entry name" value="RecQ_Zn_bind"/>
    <property type="match status" value="1"/>
</dbReference>
<dbReference type="InterPro" id="IPR006293">
    <property type="entry name" value="DNA_helicase_ATP-dep_RecQ_bac"/>
</dbReference>
<evidence type="ECO:0000256" key="3">
    <source>
        <dbReference type="ARBA" id="ARBA00005446"/>
    </source>
</evidence>
<evidence type="ECO:0000256" key="16">
    <source>
        <dbReference type="NCBIfam" id="TIGR01389"/>
    </source>
</evidence>
<keyword evidence="5" id="KW-0547">Nucleotide-binding</keyword>
<proteinExistence type="inferred from homology"/>
<reference evidence="20 21" key="1">
    <citation type="submission" date="2020-08" db="EMBL/GenBank/DDBJ databases">
        <authorList>
            <person name="Liu C."/>
            <person name="Sun Q."/>
        </authorList>
    </citation>
    <scope>NUCLEOTIDE SEQUENCE [LARGE SCALE GENOMIC DNA]</scope>
    <source>
        <strain evidence="20 21">NSJ-18</strain>
    </source>
</reference>
<evidence type="ECO:0000259" key="17">
    <source>
        <dbReference type="PROSITE" id="PS50967"/>
    </source>
</evidence>
<evidence type="ECO:0000259" key="19">
    <source>
        <dbReference type="PROSITE" id="PS51194"/>
    </source>
</evidence>
<name>A0ABR7JPS8_9FIRM</name>
<evidence type="ECO:0000256" key="1">
    <source>
        <dbReference type="ARBA" id="ARBA00001946"/>
    </source>
</evidence>
<dbReference type="InterPro" id="IPR004589">
    <property type="entry name" value="DNA_helicase_ATP-dep_RecQ"/>
</dbReference>
<dbReference type="InterPro" id="IPR002121">
    <property type="entry name" value="HRDC_dom"/>
</dbReference>
<dbReference type="PANTHER" id="PTHR13710:SF105">
    <property type="entry name" value="ATP-DEPENDENT DNA HELICASE Q1"/>
    <property type="match status" value="1"/>
</dbReference>
<feature type="domain" description="Helicase ATP-binding" evidence="18">
    <location>
        <begin position="26"/>
        <end position="195"/>
    </location>
</feature>
<evidence type="ECO:0000256" key="12">
    <source>
        <dbReference type="ARBA" id="ARBA00023172"/>
    </source>
</evidence>
<evidence type="ECO:0000256" key="8">
    <source>
        <dbReference type="ARBA" id="ARBA00022806"/>
    </source>
</evidence>
<dbReference type="InterPro" id="IPR027417">
    <property type="entry name" value="P-loop_NTPase"/>
</dbReference>